<feature type="non-terminal residue" evidence="1">
    <location>
        <position position="190"/>
    </location>
</feature>
<dbReference type="OrthoDB" id="8021718at2759"/>
<dbReference type="AlphaFoldDB" id="A0A087TM55"/>
<sequence length="190" mass="21586">MNTELFSEDMLRENHETIPKINLNSHVSEKIPIGEFSSNVKAGTPALDNNFKNSEFLILDDTDYFSNEKPVEANRRNITGDTSNWRKILEEELQKSLKDNDSQEEARYHDMVSGTPSSLQNSDQRVYEINKPANPLFDSRGVQIKPENVPLHLHRFIPPSGITSLPWKFTIPRPAPPRSVDIPPKPPALT</sequence>
<evidence type="ECO:0000313" key="1">
    <source>
        <dbReference type="EMBL" id="KFM66194.1"/>
    </source>
</evidence>
<name>A0A087TM55_STEMI</name>
<organism evidence="1 2">
    <name type="scientific">Stegodyphus mimosarum</name>
    <name type="common">African social velvet spider</name>
    <dbReference type="NCBI Taxonomy" id="407821"/>
    <lineage>
        <taxon>Eukaryota</taxon>
        <taxon>Metazoa</taxon>
        <taxon>Ecdysozoa</taxon>
        <taxon>Arthropoda</taxon>
        <taxon>Chelicerata</taxon>
        <taxon>Arachnida</taxon>
        <taxon>Araneae</taxon>
        <taxon>Araneomorphae</taxon>
        <taxon>Entelegynae</taxon>
        <taxon>Eresoidea</taxon>
        <taxon>Eresidae</taxon>
        <taxon>Stegodyphus</taxon>
    </lineage>
</organism>
<accession>A0A087TM55</accession>
<reference evidence="1 2" key="1">
    <citation type="submission" date="2013-11" db="EMBL/GenBank/DDBJ databases">
        <title>Genome sequencing of Stegodyphus mimosarum.</title>
        <authorList>
            <person name="Bechsgaard J."/>
        </authorList>
    </citation>
    <scope>NUCLEOTIDE SEQUENCE [LARGE SCALE GENOMIC DNA]</scope>
</reference>
<evidence type="ECO:0000313" key="2">
    <source>
        <dbReference type="Proteomes" id="UP000054359"/>
    </source>
</evidence>
<gene>
    <name evidence="1" type="ORF">X975_06602</name>
</gene>
<dbReference type="Proteomes" id="UP000054359">
    <property type="component" value="Unassembled WGS sequence"/>
</dbReference>
<keyword evidence="2" id="KW-1185">Reference proteome</keyword>
<protein>
    <submittedName>
        <fullName evidence="1">Uncharacterized protein</fullName>
    </submittedName>
</protein>
<dbReference type="EMBL" id="KK115851">
    <property type="protein sequence ID" value="KFM66194.1"/>
    <property type="molecule type" value="Genomic_DNA"/>
</dbReference>
<proteinExistence type="predicted"/>